<dbReference type="Gene3D" id="3.40.720.10">
    <property type="entry name" value="Alkaline Phosphatase, subunit A"/>
    <property type="match status" value="2"/>
</dbReference>
<dbReference type="InterPro" id="IPR000917">
    <property type="entry name" value="Sulfatase_N"/>
</dbReference>
<feature type="transmembrane region" description="Helical" evidence="12">
    <location>
        <begin position="1754"/>
        <end position="1780"/>
    </location>
</feature>
<evidence type="ECO:0000256" key="2">
    <source>
        <dbReference type="ARBA" id="ARBA00004370"/>
    </source>
</evidence>
<dbReference type="SMART" id="SM01411">
    <property type="entry name" value="Ephrin_rec_like"/>
    <property type="match status" value="3"/>
</dbReference>
<dbReference type="Gene3D" id="2.10.50.10">
    <property type="entry name" value="Tumor Necrosis Factor Receptor, subunit A, domain 2"/>
    <property type="match status" value="1"/>
</dbReference>
<dbReference type="PROSITE" id="PS00523">
    <property type="entry name" value="SULFATASE_1"/>
    <property type="match status" value="1"/>
</dbReference>
<dbReference type="GO" id="GO:0004065">
    <property type="term" value="F:arylsulfatase activity"/>
    <property type="evidence" value="ECO:0007669"/>
    <property type="project" value="TreeGrafter"/>
</dbReference>
<feature type="domain" description="Sulfatase N-terminal" evidence="14">
    <location>
        <begin position="71"/>
        <end position="197"/>
    </location>
</feature>
<evidence type="ECO:0000256" key="7">
    <source>
        <dbReference type="ARBA" id="ARBA00022801"/>
    </source>
</evidence>
<evidence type="ECO:0000256" key="3">
    <source>
        <dbReference type="ARBA" id="ARBA00008779"/>
    </source>
</evidence>
<evidence type="ECO:0000256" key="5">
    <source>
        <dbReference type="ARBA" id="ARBA00022723"/>
    </source>
</evidence>
<keyword evidence="10 12" id="KW-0472">Membrane</keyword>
<evidence type="ECO:0000256" key="4">
    <source>
        <dbReference type="ARBA" id="ARBA00022692"/>
    </source>
</evidence>
<dbReference type="SUPFAM" id="SSF53822">
    <property type="entry name" value="Periplasmic binding protein-like I"/>
    <property type="match status" value="1"/>
</dbReference>
<dbReference type="SUPFAM" id="SSF57184">
    <property type="entry name" value="Growth factor receptor domain"/>
    <property type="match status" value="1"/>
</dbReference>
<dbReference type="OrthoDB" id="42852at2759"/>
<dbReference type="PANTHER" id="PTHR42693:SF42">
    <property type="entry name" value="ARYLSULFATASE G"/>
    <property type="match status" value="1"/>
</dbReference>
<evidence type="ECO:0000256" key="9">
    <source>
        <dbReference type="ARBA" id="ARBA00022989"/>
    </source>
</evidence>
<feature type="signal peptide" evidence="13">
    <location>
        <begin position="1"/>
        <end position="15"/>
    </location>
</feature>
<keyword evidence="4 12" id="KW-0812">Transmembrane</keyword>
<evidence type="ECO:0000259" key="14">
    <source>
        <dbReference type="Pfam" id="PF00884"/>
    </source>
</evidence>
<feature type="transmembrane region" description="Helical" evidence="12">
    <location>
        <begin position="1715"/>
        <end position="1733"/>
    </location>
</feature>
<dbReference type="InParanoid" id="F0Y2J8"/>
<feature type="domain" description="Receptor ligand binding region" evidence="15">
    <location>
        <begin position="1137"/>
        <end position="1448"/>
    </location>
</feature>
<evidence type="ECO:0000256" key="8">
    <source>
        <dbReference type="ARBA" id="ARBA00022837"/>
    </source>
</evidence>
<accession>F0Y2J8</accession>
<evidence type="ECO:0008006" key="18">
    <source>
        <dbReference type="Google" id="ProtNLM"/>
    </source>
</evidence>
<keyword evidence="7" id="KW-0378">Hydrolase</keyword>
<sequence>MILWLVVAAGARVAAKAPAGHGTVRHGTIHQTKRHHPHPARIPQATTLNTPRSNATAPTKHTGENYGLGKPNLLIFNLDDAGYGDLPDNEGSALSASDAPHLAALAAESLRLTDFHAAASVCTPSRASLLTGRFAMRFGLIAVLGHGDARGLPFSERTLPEMLRDGAGYVSAMAGKWHLGNGDAHHPSRHGFDEALTMPWSHDMGCFEPWPCSYGRDVFVHAAMRAPTAKLRRSYADWLFAFCRRGGQPSQGLDFRKLNVKYDPRCPAEPCGKKGRRLAFRGDPLQHWRDAANAENLPGHALSIPLTWTNASCSGQNSCEALVVEQPAAPWRLGAKFVAFVRGFVGRVTSRVSHAPDEPGAAYRPFFVYVAPHAPHGPWVPAPEWQRTPRNMTRDTPFAAYLDTMAEVDATLGGVLDAFERVRNDTLVVVTSDNGQFEQLATNFHTRSNGPFSGGKFSPREGGHRVMGLLRWPGVIRPGVSDRLLSQLDVVPTFLGLVAPRALPGVPLDGEDLGPWLFGGNDTAPGDRTLLVWHCCGAQFHAARVGRYKVWFENDAKIAPGSIYDLADRPDEARPAAPPDDDAAEIRARAYAATEAFFASQDWPRSEQDHATSWTWRHFPEDDRGPPLVATCCDRKRVDCRCPFPGGGLAALATRAPFEFARTFPDDDPRCEAPPGMARRALLLAGFLAAASGDDGLLQIRLATLESDIDALLTVPWPPLAVTAQVFATGLVGSSVVGDLASDDDLRSTLWLLIRSMRAQAAVYMIYVGDENGTFVGYYGEGQTNRGGDFYYTMLDGPACDFSGACRKYFDVDQTSGQPPCDGDAEVYAVGEFCFADDYYDVASYDPRARPWYAGALETAASASWSDVYIFADDAAPGISAVDRLYDADGSFAGVAAVDYKLSAIEGLVAAAYNYSEDGSIAFIVEPDGDLIAASLPNVALAYDASGDLAQVPAADCSAPLIRAAYAHGGDSELDLLTVDGAQYWILRSVLADAFGLRWNFTALHPTECPAGYGLEGLACAQCDPEDHMTSDAGSTLCDTCAEGYYKYAKDGEQRCAACSDAGDCDDLGLDPDGPTSLVHVGFFGGFADPDNASLSVGGGLLEAAAIAAMAADHFNARNTTIIDWGVGDCDAKLQLTFHETRTVASEGIPAYYDANEFLDVVVGPAASAVAEPLATLAEIDDVPLISYAAGSALLDEYAYFARANPSVEASADAVADWYATHGWSHAAILYEKTNTYGLTAMEAFRTAAGFRGVSVASSGYDAGDAGSLGSALDSVLAATYDVVYAILDPSDLGLLVAAAADRNVTGGDLHWVFGDSPSAADVEAAAAAGYADVLRGSTQVYAVDRSRDDATNAAFDVAYATQSVEAFNRRSKMAGPRAVLPAGFFDAEPDAAARSRFAYDAVAAVGLAACAVGPGVAGSALRDALWASRFAGATGAVELASDTGSRDASTVTFVASNYVGNGSALSVVGVGTWEAGPQRGRAWLKGSWSMEEEVVFYDGTSTPPPDTSGDDSASCGAGLYLARGVCTACPAGTYQQLAVNEGGANSCQRCDSTSFAAAPGSSTCESCGADAFILGYALGSTSRNDCACLAGTYADGYPLTRCRSCPDDASCDGGLTGPYPKRNFWLSGVEYRSTVEAYRCKHAYLCPGGKGPATCASGDYGPNNCVDADNGNVSLTDHDWCATGYSPKQPLCEGNKHGFFFIDTQATSCPDMNAALFTVLCWIGLLGSFVVINDVIRPQYPMLDVVLGTYQDLGIVGGLWFHWPRSLNTVFFVFTIALFDVDIYSPTCWFPTWSSTHTFALMLTLPLFFWVVKAVRFLLTTKRDENAKDDLLCSGLSFLVGSQASLITYCLRPFACRSIAGVGRVRAHDPTKACGTDAIWYMRVAVWIPPTGLGGPHQTSELSISIKSTSIRLIFGRIDRSRRVLEARQKASRRNCRVRSH</sequence>
<dbReference type="RefSeq" id="XP_009034613.1">
    <property type="nucleotide sequence ID" value="XM_009036365.1"/>
</dbReference>
<dbReference type="InterPro" id="IPR028082">
    <property type="entry name" value="Peripla_BP_I"/>
</dbReference>
<feature type="chain" id="PRO_5012836145" description="Sulfatase N-terminal domain-containing protein" evidence="13">
    <location>
        <begin position="16"/>
        <end position="1942"/>
    </location>
</feature>
<dbReference type="GO" id="GO:0046872">
    <property type="term" value="F:metal ion binding"/>
    <property type="evidence" value="ECO:0007669"/>
    <property type="project" value="UniProtKB-KW"/>
</dbReference>
<dbReference type="InterPro" id="IPR009030">
    <property type="entry name" value="Growth_fac_rcpt_cys_sf"/>
</dbReference>
<dbReference type="GO" id="GO:0016020">
    <property type="term" value="C:membrane"/>
    <property type="evidence" value="ECO:0007669"/>
    <property type="project" value="UniProtKB-SubCell"/>
</dbReference>
<dbReference type="InterPro" id="IPR050738">
    <property type="entry name" value="Sulfatase"/>
</dbReference>
<proteinExistence type="inferred from homology"/>
<keyword evidence="9 12" id="KW-1133">Transmembrane helix</keyword>
<dbReference type="InterPro" id="IPR001828">
    <property type="entry name" value="ANF_lig-bd_rcpt"/>
</dbReference>
<reference evidence="16 17" key="1">
    <citation type="journal article" date="2011" name="Proc. Natl. Acad. Sci. U.S.A.">
        <title>Niche of harmful alga Aureococcus anophagefferens revealed through ecogenomics.</title>
        <authorList>
            <person name="Gobler C.J."/>
            <person name="Berry D.L."/>
            <person name="Dyhrman S.T."/>
            <person name="Wilhelm S.W."/>
            <person name="Salamov A."/>
            <person name="Lobanov A.V."/>
            <person name="Zhang Y."/>
            <person name="Collier J.L."/>
            <person name="Wurch L.L."/>
            <person name="Kustka A.B."/>
            <person name="Dill B.D."/>
            <person name="Shah M."/>
            <person name="VerBerkmoes N.C."/>
            <person name="Kuo A."/>
            <person name="Terry A."/>
            <person name="Pangilinan J."/>
            <person name="Lindquist E.A."/>
            <person name="Lucas S."/>
            <person name="Paulsen I.T."/>
            <person name="Hattenrath-Lehmann T.K."/>
            <person name="Talmage S.C."/>
            <person name="Walker E.A."/>
            <person name="Koch F."/>
            <person name="Burson A.M."/>
            <person name="Marcoval M.A."/>
            <person name="Tang Y.Z."/>
            <person name="Lecleir G.R."/>
            <person name="Coyne K.J."/>
            <person name="Berg G.M."/>
            <person name="Bertrand E.M."/>
            <person name="Saito M.A."/>
            <person name="Gladyshev V.N."/>
            <person name="Grigoriev I.V."/>
        </authorList>
    </citation>
    <scope>NUCLEOTIDE SEQUENCE [LARGE SCALE GENOMIC DNA]</scope>
    <source>
        <strain evidence="17">CCMP 1984</strain>
    </source>
</reference>
<dbReference type="eggNOG" id="KOG1056">
    <property type="taxonomic scope" value="Eukaryota"/>
</dbReference>
<keyword evidence="5" id="KW-0479">Metal-binding</keyword>
<dbReference type="Pfam" id="PF00884">
    <property type="entry name" value="Sulfatase"/>
    <property type="match status" value="2"/>
</dbReference>
<evidence type="ECO:0000256" key="11">
    <source>
        <dbReference type="SAM" id="MobiDB-lite"/>
    </source>
</evidence>
<dbReference type="CDD" id="cd00185">
    <property type="entry name" value="TNFRSF"/>
    <property type="match status" value="1"/>
</dbReference>
<keyword evidence="8" id="KW-0106">Calcium</keyword>
<feature type="transmembrane region" description="Helical" evidence="12">
    <location>
        <begin position="1800"/>
        <end position="1820"/>
    </location>
</feature>
<evidence type="ECO:0000256" key="10">
    <source>
        <dbReference type="ARBA" id="ARBA00023136"/>
    </source>
</evidence>
<dbReference type="KEGG" id="aaf:AURANDRAFT_71025"/>
<comment type="subcellular location">
    <subcellularLocation>
        <location evidence="2">Membrane</location>
    </subcellularLocation>
</comment>
<evidence type="ECO:0000313" key="16">
    <source>
        <dbReference type="EMBL" id="EGB11059.1"/>
    </source>
</evidence>
<dbReference type="InterPro" id="IPR024607">
    <property type="entry name" value="Sulfatase_CS"/>
</dbReference>
<dbReference type="Pfam" id="PF01094">
    <property type="entry name" value="ANF_receptor"/>
    <property type="match status" value="1"/>
</dbReference>
<dbReference type="SUPFAM" id="SSF53649">
    <property type="entry name" value="Alkaline phosphatase-like"/>
    <property type="match status" value="1"/>
</dbReference>
<evidence type="ECO:0000256" key="13">
    <source>
        <dbReference type="SAM" id="SignalP"/>
    </source>
</evidence>
<evidence type="ECO:0000256" key="6">
    <source>
        <dbReference type="ARBA" id="ARBA00022729"/>
    </source>
</evidence>
<evidence type="ECO:0000259" key="15">
    <source>
        <dbReference type="Pfam" id="PF01094"/>
    </source>
</evidence>
<name>F0Y2J8_AURAN</name>
<dbReference type="PANTHER" id="PTHR42693">
    <property type="entry name" value="ARYLSULFATASE FAMILY MEMBER"/>
    <property type="match status" value="1"/>
</dbReference>
<gene>
    <name evidence="16" type="ORF">AURANDRAFT_71025</name>
</gene>
<evidence type="ECO:0000256" key="1">
    <source>
        <dbReference type="ARBA" id="ARBA00001913"/>
    </source>
</evidence>
<dbReference type="Proteomes" id="UP000002729">
    <property type="component" value="Unassembled WGS sequence"/>
</dbReference>
<comment type="similarity">
    <text evidence="3">Belongs to the sulfatase family.</text>
</comment>
<keyword evidence="6 13" id="KW-0732">Signal</keyword>
<dbReference type="PROSITE" id="PS00149">
    <property type="entry name" value="SULFATASE_2"/>
    <property type="match status" value="1"/>
</dbReference>
<dbReference type="EMBL" id="GL833123">
    <property type="protein sequence ID" value="EGB11059.1"/>
    <property type="molecule type" value="Genomic_DNA"/>
</dbReference>
<dbReference type="GeneID" id="20228039"/>
<evidence type="ECO:0000256" key="12">
    <source>
        <dbReference type="SAM" id="Phobius"/>
    </source>
</evidence>
<comment type="cofactor">
    <cofactor evidence="1">
        <name>Ca(2+)</name>
        <dbReference type="ChEBI" id="CHEBI:29108"/>
    </cofactor>
</comment>
<dbReference type="InterPro" id="IPR017850">
    <property type="entry name" value="Alkaline_phosphatase_core_sf"/>
</dbReference>
<feature type="domain" description="Sulfatase N-terminal" evidence="14">
    <location>
        <begin position="364"/>
        <end position="497"/>
    </location>
</feature>
<organism evidence="17">
    <name type="scientific">Aureococcus anophagefferens</name>
    <name type="common">Harmful bloom alga</name>
    <dbReference type="NCBI Taxonomy" id="44056"/>
    <lineage>
        <taxon>Eukaryota</taxon>
        <taxon>Sar</taxon>
        <taxon>Stramenopiles</taxon>
        <taxon>Ochrophyta</taxon>
        <taxon>Pelagophyceae</taxon>
        <taxon>Pelagomonadales</taxon>
        <taxon>Pelagomonadaceae</taxon>
        <taxon>Aureococcus</taxon>
    </lineage>
</organism>
<feature type="compositionally biased region" description="Polar residues" evidence="11">
    <location>
        <begin position="44"/>
        <end position="59"/>
    </location>
</feature>
<feature type="region of interest" description="Disordered" evidence="11">
    <location>
        <begin position="30"/>
        <end position="64"/>
    </location>
</feature>
<dbReference type="CDD" id="cd18773">
    <property type="entry name" value="PDC1_HK_sensor"/>
    <property type="match status" value="1"/>
</dbReference>
<dbReference type="Gene3D" id="3.40.50.2300">
    <property type="match status" value="2"/>
</dbReference>
<dbReference type="Gene3D" id="3.30.450.20">
    <property type="entry name" value="PAS domain"/>
    <property type="match status" value="1"/>
</dbReference>
<keyword evidence="17" id="KW-1185">Reference proteome</keyword>
<dbReference type="eggNOG" id="KOG3867">
    <property type="taxonomic scope" value="Eukaryota"/>
</dbReference>
<protein>
    <recommendedName>
        <fullName evidence="18">Sulfatase N-terminal domain-containing protein</fullName>
    </recommendedName>
</protein>
<feature type="compositionally biased region" description="Basic residues" evidence="11">
    <location>
        <begin position="30"/>
        <end position="39"/>
    </location>
</feature>
<evidence type="ECO:0000313" key="17">
    <source>
        <dbReference type="Proteomes" id="UP000002729"/>
    </source>
</evidence>